<feature type="region of interest" description="Disordered" evidence="1">
    <location>
        <begin position="1378"/>
        <end position="1401"/>
    </location>
</feature>
<organism evidence="2">
    <name type="scientific">Petromyces alliaceus</name>
    <name type="common">Aspergillus alliaceus</name>
    <dbReference type="NCBI Taxonomy" id="209559"/>
    <lineage>
        <taxon>Eukaryota</taxon>
        <taxon>Fungi</taxon>
        <taxon>Dikarya</taxon>
        <taxon>Ascomycota</taxon>
        <taxon>Pezizomycotina</taxon>
        <taxon>Eurotiomycetes</taxon>
        <taxon>Eurotiomycetidae</taxon>
        <taxon>Eurotiales</taxon>
        <taxon>Aspergillaceae</taxon>
        <taxon>Aspergillus</taxon>
        <taxon>Aspergillus subgen. Circumdati</taxon>
    </lineage>
</organism>
<gene>
    <name evidence="2" type="ORF">BDV23DRAFT_163869</name>
</gene>
<reference evidence="2" key="1">
    <citation type="submission" date="2019-04" db="EMBL/GenBank/DDBJ databases">
        <title>Friends and foes A comparative genomics studyof 23 Aspergillus species from section Flavi.</title>
        <authorList>
            <consortium name="DOE Joint Genome Institute"/>
            <person name="Kjaerbolling I."/>
            <person name="Vesth T."/>
            <person name="Frisvad J.C."/>
            <person name="Nybo J.L."/>
            <person name="Theobald S."/>
            <person name="Kildgaard S."/>
            <person name="Isbrandt T."/>
            <person name="Kuo A."/>
            <person name="Sato A."/>
            <person name="Lyhne E.K."/>
            <person name="Kogle M.E."/>
            <person name="Wiebenga A."/>
            <person name="Kun R.S."/>
            <person name="Lubbers R.J."/>
            <person name="Makela M.R."/>
            <person name="Barry K."/>
            <person name="Chovatia M."/>
            <person name="Clum A."/>
            <person name="Daum C."/>
            <person name="Haridas S."/>
            <person name="He G."/>
            <person name="LaButti K."/>
            <person name="Lipzen A."/>
            <person name="Mondo S."/>
            <person name="Riley R."/>
            <person name="Salamov A."/>
            <person name="Simmons B.A."/>
            <person name="Magnuson J.K."/>
            <person name="Henrissat B."/>
            <person name="Mortensen U.H."/>
            <person name="Larsen T.O."/>
            <person name="Devries R.P."/>
            <person name="Grigoriev I.V."/>
            <person name="Machida M."/>
            <person name="Baker S.E."/>
            <person name="Andersen M.R."/>
        </authorList>
    </citation>
    <scope>NUCLEOTIDE SEQUENCE [LARGE SCALE GENOMIC DNA]</scope>
    <source>
        <strain evidence="2">IBT 14317</strain>
    </source>
</reference>
<proteinExistence type="predicted"/>
<dbReference type="Proteomes" id="UP000326877">
    <property type="component" value="Unassembled WGS sequence"/>
</dbReference>
<dbReference type="EMBL" id="ML735319">
    <property type="protein sequence ID" value="KAE8386088.1"/>
    <property type="molecule type" value="Genomic_DNA"/>
</dbReference>
<accession>A0A5N7BWW8</accession>
<sequence length="1427" mass="161121">MAEITPEKAGQIVDDIRHRNGGITDEERAATPVGVLEALENVHRQLSMFLVSKDSSITGNTNTEFVYDLIASTERFHYSRVTPEIEPFLEFAVLSDRIVVDSNDDGCTEGDVRILCDIEHSVSRGVNWIQGKFLKNAFHIAWKVHIQSGPFSFAFQRPGLMTPFNEAKESLPENVRTRITLFLYRPELSADIAKGISGILLKGFMMFQPRCSNFFLKLNPPHEAPSRIHHQIQLNEDIMSWSTDTSKGMSYKRFLVHKYPPIFHSVYLCFPIDEESKPSLSTEDVYHLSGSCGIPLGSVGFNFAICWAFEFRGNGQKAFFAKGILDVIPDAVYHAFTGNALRKSMKYCWVQYIPNTNIASRLWRDMFKRLCERLRECKIFITEKGSQKDLPSLRYLLPSHCTNDNKPLFDDLDQDVYLSTQYTQYLDYLKSLGLQVISNHELLERFRPCMNGIAPRYQICTKNDHWHTCVARLLISWLTTTSDPTLIAKVRDLPLLPLLKEPFGTNLVSQGQHTNSITQKVYFPIDTDGNAIPTCVLSHVITPEAVRIMERKEVFHLLGVEYPDRKVVMDMIVAFNHRISCRVPVTDSVKILKYMYKTRLTGANGKCPCLLLLDQAMTPFRRNCTLFNYETDDVYFQTEGAYGLKNILQKLKGSSYEKYVRFLHPDYYDSIETTTHGVSDPWIQWLEDVALIRQIPRLTNPQAPNRLSNFFEAIVSHCPDIILGIIKTHWKTYEKEMTPSVVSALKQAVVPTGAGDRRLDQTYIPLPQLRRISNQVLGLGYRFPYLAEPENWGPYIEKEACFLGIFGSTGNVTVPFLKEIVAEATGMTPSDRKRVFFSLYEVMKDNWSEEIRVFLNTEAAVYIPAGSKEGLLVKLEKCMWNGPPWLHASYALASFSEYSQNAKVKHLFQTLLGVRDADLQTYLDDLVFLKLTSAGSLEQIYNVYKAILHDAKGDEDWKSLRNQFDNYGLLYEPASKKWYSPKGCIWIATSVGEKIGISEIYPDLKKFFIKMGVQRPSMNIYISQIEYLSTQDNIPADMVIEAIRHISKYKPIESALESLRDVKLLPIVTPDGNLHYGSTRDDFLIIDRDGWPLLFREKAPTLQLTPKEAQELRPFLEALGLSGRFVSTAATSKTSVVCAVFSPDLTREFQQKATVLCRCAVHYVGATNNEATQKLHRISRYATVYTSDDITEVRSLQLPSGLITSIKTPGRLHMDYSTGHLQVVVPCDINERHISYSKHLPEALIESLSINHPAACGTFAMVLREQVEVSSSVLLEGSIPELSELALMKLENTETEPCDDEISSRLASLMAAHSLDLSKVSDSLGGSLFSGGTTPGRLFATEASKSDSHKDYGASSLLKDEGSADENRTHELFVTAPSSFTEPGESREFCIESDPTPTSGIDRFQRSLARVNWGHGGSVLESDEGEN</sequence>
<evidence type="ECO:0000256" key="1">
    <source>
        <dbReference type="SAM" id="MobiDB-lite"/>
    </source>
</evidence>
<protein>
    <submittedName>
        <fullName evidence="2">Uncharacterized protein</fullName>
    </submittedName>
</protein>
<evidence type="ECO:0000313" key="2">
    <source>
        <dbReference type="EMBL" id="KAE8386088.1"/>
    </source>
</evidence>
<feature type="non-terminal residue" evidence="2">
    <location>
        <position position="1427"/>
    </location>
</feature>
<name>A0A5N7BWW8_PETAA</name>
<feature type="region of interest" description="Disordered" evidence="1">
    <location>
        <begin position="1344"/>
        <end position="1366"/>
    </location>
</feature>
<dbReference type="OrthoDB" id="1262810at2759"/>